<keyword evidence="1" id="KW-1133">Transmembrane helix</keyword>
<dbReference type="PROSITE" id="PS51257">
    <property type="entry name" value="PROKAR_LIPOPROTEIN"/>
    <property type="match status" value="1"/>
</dbReference>
<dbReference type="AlphaFoldDB" id="A0A3A8FF12"/>
<gene>
    <name evidence="2" type="ORF">D7V20_05550</name>
</gene>
<sequence>MKILTRIEWHETFLKMVASTSMITLIITMSCLIIYILLSQISSSFLMQNLLISFSFISLFILTMQTLRSMYHVYHLPLMDSCRQNYQKIIFFCSSFSMALIILSSFLLSFSKMLKDYYG</sequence>
<evidence type="ECO:0000256" key="1">
    <source>
        <dbReference type="SAM" id="Phobius"/>
    </source>
</evidence>
<evidence type="ECO:0000313" key="3">
    <source>
        <dbReference type="Proteomes" id="UP000280405"/>
    </source>
</evidence>
<proteinExistence type="predicted"/>
<keyword evidence="1" id="KW-0472">Membrane</keyword>
<dbReference type="Proteomes" id="UP000280405">
    <property type="component" value="Unassembled WGS sequence"/>
</dbReference>
<reference evidence="2 3" key="1">
    <citation type="submission" date="2018-09" db="EMBL/GenBank/DDBJ databases">
        <title>The draft genome of Acinetobacter spp. strains.</title>
        <authorList>
            <person name="Qin J."/>
            <person name="Feng Y."/>
            <person name="Zong Z."/>
        </authorList>
    </citation>
    <scope>NUCLEOTIDE SEQUENCE [LARGE SCALE GENOMIC DNA]</scope>
    <source>
        <strain evidence="2 3">WCHAc060115</strain>
    </source>
</reference>
<dbReference type="OrthoDB" id="6712902at2"/>
<protein>
    <submittedName>
        <fullName evidence="2">Uncharacterized protein</fullName>
    </submittedName>
</protein>
<keyword evidence="3" id="KW-1185">Reference proteome</keyword>
<keyword evidence="1" id="KW-0812">Transmembrane</keyword>
<feature type="transmembrane region" description="Helical" evidence="1">
    <location>
        <begin position="12"/>
        <end position="38"/>
    </location>
</feature>
<feature type="transmembrane region" description="Helical" evidence="1">
    <location>
        <begin position="50"/>
        <end position="68"/>
    </location>
</feature>
<dbReference type="EMBL" id="RAXT01000006">
    <property type="protein sequence ID" value="RKG39323.1"/>
    <property type="molecule type" value="Genomic_DNA"/>
</dbReference>
<accession>A0A3A8FF12</accession>
<name>A0A3A8FF12_9GAMM</name>
<comment type="caution">
    <text evidence="2">The sequence shown here is derived from an EMBL/GenBank/DDBJ whole genome shotgun (WGS) entry which is preliminary data.</text>
</comment>
<evidence type="ECO:0000313" key="2">
    <source>
        <dbReference type="EMBL" id="RKG39323.1"/>
    </source>
</evidence>
<feature type="transmembrane region" description="Helical" evidence="1">
    <location>
        <begin position="89"/>
        <end position="110"/>
    </location>
</feature>
<organism evidence="2 3">
    <name type="scientific">Acinetobacter rongchengensis</name>
    <dbReference type="NCBI Taxonomy" id="2419601"/>
    <lineage>
        <taxon>Bacteria</taxon>
        <taxon>Pseudomonadati</taxon>
        <taxon>Pseudomonadota</taxon>
        <taxon>Gammaproteobacteria</taxon>
        <taxon>Moraxellales</taxon>
        <taxon>Moraxellaceae</taxon>
        <taxon>Acinetobacter</taxon>
    </lineage>
</organism>